<evidence type="ECO:0000313" key="1">
    <source>
        <dbReference type="EMBL" id="KAJ3497716.1"/>
    </source>
</evidence>
<dbReference type="Proteomes" id="UP001148737">
    <property type="component" value="Unassembled WGS sequence"/>
</dbReference>
<sequence>MPSTTRDVLLFSGQGSNNHLVNPQAASKLLDLLKEEEKEKFRGLLKLCRDAFRIELASATPDEQRLLGHDAFQVFDEPDSLLFPPRKFQSHPILETSSLYLHQILELILFQSHESNHHVVEVAGLCTGALPAVLAGCYTSFVSDDFIAAALQGFRLAFWIGLRAEEKSYSIEQAPDESEASCLLSIFGGGLEDVSQFIQLHPYGNNVQISAIFSDSNVSISGPCGSLHHIKASLADKAVQSRWAHVHAVYHGGEGMGSTLAATLADVKRRCIRFPGWDSLLVPLRSISTGRPMGPHTQNNSGSLLETILTSIFIDKMDWQSAGRQLCSFHREILDRDTAAEVRIIGIGPGSKALGPSSKDYFSHSRLKRVESWSEHLSRLAEDDIAIVGLSVNYPGAAGVDQFWDLLESGRSMVSKIPADRFTTHQTELGNEVKKAKFTPKHGNFLESPFDFDASYFNISPREAKSIDPQQRLLLHAALEALEDAGYRPNSTPTFQSETFGVYAGVATGDYVDNLRNEVDVYYSPGTLRAFLSGRISYAFKFKGPSIVIDTACSSSLVAVYEACKALRSRECTAAIALGVNTITSPDMYVGLGRAHFLSPTGQCKPFDERADGYCRAEGCGGVVLKKLSDAIAEGDHIHGVIRGIGVNQCGTAKSITHPDSETQASLMKSVLRAARASPDSISVIEAHGTGTQAGDHAECASLRSVFGLRAPTSPLYLGSVKGSFGHAEAASGIAGLAKLLIMMERKKIPPQSSHNVLNPQLKSLVQGSLRITRQLEDWHKAASQLPRRALLNNFGAAGSNAALILEEYIPSKANKIVPDDRQSQQLRSHQLLTLTAKTKPALEMLKSSCASYLQNKQNISLDDICYSINARRQEHSLHRFSAVASDRTGMIRQLTEPQRQRTDKVPHSEKTRKKLIFVFSGQGGAYAGMGADLLATSPHFASTVQKFDKVLCNHGFSAVAPYMTGSWTKTDTLTSEDDLVVMQCALFVLEYGLASLWMSWGLSPDLIVAHSIGEYAGFAIAKAIDPTAALLLVARRARLMAKQCETQSTGMLACRISSTAMMDILENAKDACAGISIACTNSSQDLVLAGPLTSLNAFSSHCKTGSIKHKRLQVPFGFHSNAMDPILEDLSTIVAEAPMDVPSISLGSSLYGRIFKATEKPVLNYFVDHARQPVNFAELTANIAQSFAEDELTIVEIGPSPSTDAMFRSALAGKPYSFVASLRHSQPAWTTLIYGLQDLFARNYSLNWREIYRGVPMAFQRSIPKYPLQKTSYFVPYRPPTRKSSPDTNEALTGKPPQPKYAFLSQLPPVETDDGMTVYNTGGHEISPFINAHCVGGVPLCPASVYLEVVLQAAAHQNTSDLDISTSVFENITFEHPLVLSKEQGSTAVSLQTKMSLADMDNGVHFTSSSGASLVHCIGDLRCERKRSQTTTDILRRKLLQLERLRQSLDTEPTALMQKFSSKTIYSIIFPRVVKYSDPFLTLQQLSLSSSGLDGSGIFRLTALESGGRYVTSPALLDTLLHAAGFIANAHVTSEIACICVDIEQAVICCDYFQLYDQDLRVYCTVGDLDHSFIADAYAVGPDGSMVAFAAGMRFKKIRLKSFESHLSRVVNLSGNKIIKAAIPTTHARTTGGAKPPQTANAAAKGVVEDMLLEHETRAALCILSQMCGLEQDIEMSQTLEQLGVDSLLMIELMDALQQELPHLAVDHRHLEGCKTVQELISLIANVSPSRTEIPRVPSLTHTRTTSPTAFAEGVDTPLEAENDHSEAFKSIFMDVCGLDPEKEGRDRELALLGVDSLMSIELIEELSDRLGIKMDMRDYDMSDLTYEQLELLCAPRGRTMSDLRDRSTMETTVLPSPYSMPAPPLSMTAGKVSGRENITETVLEKCVKLLQTGSRSKPSLFMFHDGSGLCSMYSKLHDIDQKLHAIYSLESPSSSPRNVAIETMEELAAWYIKHANLLQQPDEVILGGWSFGGVLAFEVSRQLLGLGKPVKGLILIDSPAPINHQALPEVLVSYVLARGESPTTSKMVQEARERVKGQFLKHAAMLQRYSPALAYGSGIPCVFIRCVQTMDTERLCNTSYPWLSDAQVNQMSITQWESLIGCDIQVLDVDCNHFEAFDTVTVDVMSRQLQKACSILN</sequence>
<gene>
    <name evidence="1" type="ORF">NLG97_g1690</name>
</gene>
<accession>A0ACC1R4B1</accession>
<name>A0ACC1R4B1_9HYPO</name>
<keyword evidence="2" id="KW-1185">Reference proteome</keyword>
<comment type="caution">
    <text evidence="1">The sequence shown here is derived from an EMBL/GenBank/DDBJ whole genome shotgun (WGS) entry which is preliminary data.</text>
</comment>
<organism evidence="1 2">
    <name type="scientific">Lecanicillium saksenae</name>
    <dbReference type="NCBI Taxonomy" id="468837"/>
    <lineage>
        <taxon>Eukaryota</taxon>
        <taxon>Fungi</taxon>
        <taxon>Dikarya</taxon>
        <taxon>Ascomycota</taxon>
        <taxon>Pezizomycotina</taxon>
        <taxon>Sordariomycetes</taxon>
        <taxon>Hypocreomycetidae</taxon>
        <taxon>Hypocreales</taxon>
        <taxon>Cordycipitaceae</taxon>
        <taxon>Lecanicillium</taxon>
    </lineage>
</organism>
<proteinExistence type="predicted"/>
<protein>
    <submittedName>
        <fullName evidence="1">Uncharacterized protein</fullName>
    </submittedName>
</protein>
<evidence type="ECO:0000313" key="2">
    <source>
        <dbReference type="Proteomes" id="UP001148737"/>
    </source>
</evidence>
<reference evidence="1" key="1">
    <citation type="submission" date="2022-07" db="EMBL/GenBank/DDBJ databases">
        <title>Genome Sequence of Lecanicillium saksenae.</title>
        <authorList>
            <person name="Buettner E."/>
        </authorList>
    </citation>
    <scope>NUCLEOTIDE SEQUENCE</scope>
    <source>
        <strain evidence="1">VT-O1</strain>
    </source>
</reference>
<dbReference type="EMBL" id="JANAKD010000094">
    <property type="protein sequence ID" value="KAJ3497716.1"/>
    <property type="molecule type" value="Genomic_DNA"/>
</dbReference>